<sequence>MPPPNRVGVLGSPKVQDLLASTIQPGRYAPGDRDVVHVGVGGFHGRRRSRVLATLQHIAICRARNNAYITGLHETIMIVNAVQQFVVPIKSIPAQESSVWTSIVASVGMVNLLFYASMFTVSPLPAILTNVLSPTPKAADGMGVISKRLHDFTDMLPHPIAECIGSVNASDLLAAVMPSLKDPVCATAYVSLLTWKGEVSSALVSVAGKVLTDKVFEAICAPFVDVIPCLESVLLQTVMPL</sequence>
<accession>A0A397FGY2</accession>
<evidence type="ECO:0000313" key="4">
    <source>
        <dbReference type="Proteomes" id="UP000286510"/>
    </source>
</evidence>
<dbReference type="VEuPathDB" id="FungiDB:H257_07370"/>
<comment type="caution">
    <text evidence="2">The sequence shown here is derived from an EMBL/GenBank/DDBJ whole genome shotgun (WGS) entry which is preliminary data.</text>
</comment>
<evidence type="ECO:0000313" key="1">
    <source>
        <dbReference type="EMBL" id="RHY87154.1"/>
    </source>
</evidence>
<evidence type="ECO:0000313" key="2">
    <source>
        <dbReference type="EMBL" id="RHZ25888.1"/>
    </source>
</evidence>
<name>A0A397FGY2_APHAT</name>
<gene>
    <name evidence="1" type="ORF">DYB26_013396</name>
    <name evidence="2" type="ORF">DYB31_015051</name>
</gene>
<proteinExistence type="predicted"/>
<dbReference type="EMBL" id="QUTE01008195">
    <property type="protein sequence ID" value="RHZ25888.1"/>
    <property type="molecule type" value="Genomic_DNA"/>
</dbReference>
<dbReference type="VEuPathDB" id="FungiDB:H257_07368"/>
<organism evidence="2 3">
    <name type="scientific">Aphanomyces astaci</name>
    <name type="common">Crayfish plague agent</name>
    <dbReference type="NCBI Taxonomy" id="112090"/>
    <lineage>
        <taxon>Eukaryota</taxon>
        <taxon>Sar</taxon>
        <taxon>Stramenopiles</taxon>
        <taxon>Oomycota</taxon>
        <taxon>Saprolegniomycetes</taxon>
        <taxon>Saprolegniales</taxon>
        <taxon>Verrucalvaceae</taxon>
        <taxon>Aphanomyces</taxon>
    </lineage>
</organism>
<reference evidence="3 4" key="1">
    <citation type="submission" date="2018-08" db="EMBL/GenBank/DDBJ databases">
        <title>Aphanomyces genome sequencing and annotation.</title>
        <authorList>
            <person name="Minardi D."/>
            <person name="Oidtmann B."/>
            <person name="Van Der Giezen M."/>
            <person name="Studholme D.J."/>
        </authorList>
    </citation>
    <scope>NUCLEOTIDE SEQUENCE [LARGE SCALE GENOMIC DNA]</scope>
    <source>
        <strain evidence="2 3">197901</strain>
        <strain evidence="1 4">FDL457</strain>
    </source>
</reference>
<dbReference type="EMBL" id="QUTF01023364">
    <property type="protein sequence ID" value="RHY87154.1"/>
    <property type="molecule type" value="Genomic_DNA"/>
</dbReference>
<feature type="non-terminal residue" evidence="2">
    <location>
        <position position="241"/>
    </location>
</feature>
<dbReference type="Proteomes" id="UP000286510">
    <property type="component" value="Unassembled WGS sequence"/>
</dbReference>
<dbReference type="AlphaFoldDB" id="A0A397FGY2"/>
<evidence type="ECO:0000313" key="3">
    <source>
        <dbReference type="Proteomes" id="UP000266196"/>
    </source>
</evidence>
<dbReference type="Proteomes" id="UP000266196">
    <property type="component" value="Unassembled WGS sequence"/>
</dbReference>
<protein>
    <submittedName>
        <fullName evidence="2">Uncharacterized protein</fullName>
    </submittedName>
</protein>